<keyword evidence="6 7" id="KW-0249">Electron transport</keyword>
<evidence type="ECO:0000256" key="1">
    <source>
        <dbReference type="ARBA" id="ARBA00001917"/>
    </source>
</evidence>
<reference evidence="9 10" key="1">
    <citation type="journal article" date="2014" name="Genome Announc.">
        <title>Draft genome sequences of eight enterohepatic helicobacter species isolated from both laboratory and wild rodents.</title>
        <authorList>
            <person name="Sheh A."/>
            <person name="Shen Z."/>
            <person name="Fox J.G."/>
        </authorList>
    </citation>
    <scope>NUCLEOTIDE SEQUENCE [LARGE SCALE GENOMIC DNA]</scope>
    <source>
        <strain evidence="9 10">MIT 09-6949</strain>
    </source>
</reference>
<evidence type="ECO:0000256" key="4">
    <source>
        <dbReference type="ARBA" id="ARBA00022630"/>
    </source>
</evidence>
<dbReference type="OrthoDB" id="359268at2"/>
<dbReference type="NCBIfam" id="TIGR01752">
    <property type="entry name" value="flav_long"/>
    <property type="match status" value="1"/>
</dbReference>
<evidence type="ECO:0000313" key="9">
    <source>
        <dbReference type="EMBL" id="TLD97296.1"/>
    </source>
</evidence>
<comment type="cofactor">
    <cofactor evidence="1 7">
        <name>FMN</name>
        <dbReference type="ChEBI" id="CHEBI:58210"/>
    </cofactor>
</comment>
<dbReference type="InterPro" id="IPR010086">
    <property type="entry name" value="Flavodoxin_lc"/>
</dbReference>
<dbReference type="Proteomes" id="UP000029733">
    <property type="component" value="Unassembled WGS sequence"/>
</dbReference>
<dbReference type="Pfam" id="PF00258">
    <property type="entry name" value="Flavodoxin_1"/>
    <property type="match status" value="1"/>
</dbReference>
<dbReference type="AlphaFoldDB" id="A0A4U8TBJ2"/>
<keyword evidence="3 7" id="KW-0813">Transport</keyword>
<dbReference type="EMBL" id="JRPR02000001">
    <property type="protein sequence ID" value="TLD97296.1"/>
    <property type="molecule type" value="Genomic_DNA"/>
</dbReference>
<dbReference type="PANTHER" id="PTHR42809">
    <property type="entry name" value="FLAVODOXIN 2"/>
    <property type="match status" value="1"/>
</dbReference>
<dbReference type="PIRSF" id="PIRSF038996">
    <property type="entry name" value="FldA"/>
    <property type="match status" value="1"/>
</dbReference>
<evidence type="ECO:0000256" key="7">
    <source>
        <dbReference type="PIRNR" id="PIRNR038996"/>
    </source>
</evidence>
<evidence type="ECO:0000256" key="6">
    <source>
        <dbReference type="ARBA" id="ARBA00022982"/>
    </source>
</evidence>
<dbReference type="GO" id="GO:0009055">
    <property type="term" value="F:electron transfer activity"/>
    <property type="evidence" value="ECO:0007669"/>
    <property type="project" value="UniProtKB-UniRule"/>
</dbReference>
<protein>
    <recommendedName>
        <fullName evidence="7">Flavodoxin</fullName>
    </recommendedName>
</protein>
<evidence type="ECO:0000313" key="10">
    <source>
        <dbReference type="Proteomes" id="UP000029733"/>
    </source>
</evidence>
<keyword evidence="5 7" id="KW-0288">FMN</keyword>
<dbReference type="PANTHER" id="PTHR42809:SF1">
    <property type="entry name" value="FLAVODOXIN 1"/>
    <property type="match status" value="1"/>
</dbReference>
<dbReference type="RefSeq" id="WP_034354405.1">
    <property type="nucleotide sequence ID" value="NZ_JRPR02000001.1"/>
</dbReference>
<proteinExistence type="inferred from homology"/>
<evidence type="ECO:0000259" key="8">
    <source>
        <dbReference type="PROSITE" id="PS50902"/>
    </source>
</evidence>
<organism evidence="9 10">
    <name type="scientific">Helicobacter jaachi</name>
    <dbReference type="NCBI Taxonomy" id="1677920"/>
    <lineage>
        <taxon>Bacteria</taxon>
        <taxon>Pseudomonadati</taxon>
        <taxon>Campylobacterota</taxon>
        <taxon>Epsilonproteobacteria</taxon>
        <taxon>Campylobacterales</taxon>
        <taxon>Helicobacteraceae</taxon>
        <taxon>Helicobacter</taxon>
    </lineage>
</organism>
<comment type="function">
    <text evidence="7">Low-potential electron donor to a number of redox enzymes.</text>
</comment>
<dbReference type="Gene3D" id="3.40.50.360">
    <property type="match status" value="1"/>
</dbReference>
<dbReference type="InterPro" id="IPR050619">
    <property type="entry name" value="Flavodoxin"/>
</dbReference>
<keyword evidence="10" id="KW-1185">Reference proteome</keyword>
<keyword evidence="4 7" id="KW-0285">Flavoprotein</keyword>
<feature type="domain" description="Flavodoxin-like" evidence="8">
    <location>
        <begin position="4"/>
        <end position="161"/>
    </location>
</feature>
<dbReference type="PROSITE" id="PS50902">
    <property type="entry name" value="FLAVODOXIN_LIKE"/>
    <property type="match status" value="1"/>
</dbReference>
<evidence type="ECO:0000256" key="5">
    <source>
        <dbReference type="ARBA" id="ARBA00022643"/>
    </source>
</evidence>
<dbReference type="NCBIfam" id="NF006739">
    <property type="entry name" value="PRK09267.1-5"/>
    <property type="match status" value="1"/>
</dbReference>
<name>A0A4U8TBJ2_9HELI</name>
<dbReference type="STRING" id="1677920.LS71_04755"/>
<dbReference type="InterPro" id="IPR008254">
    <property type="entry name" value="Flavodoxin/NO_synth"/>
</dbReference>
<evidence type="ECO:0000256" key="3">
    <source>
        <dbReference type="ARBA" id="ARBA00022448"/>
    </source>
</evidence>
<dbReference type="InterPro" id="IPR029039">
    <property type="entry name" value="Flavoprotein-like_sf"/>
</dbReference>
<accession>A0A4U8TBJ2</accession>
<evidence type="ECO:0000256" key="2">
    <source>
        <dbReference type="ARBA" id="ARBA00005267"/>
    </source>
</evidence>
<sequence length="165" mass="17567">MKKVGLFYGSDGGTTQEISQRIADKIGDCQVFDVASCKVEDLAGFENLILATPTYGAGDLQDDWDTFLSKAGEGAFAGKTIALVGLGDQDIYADTFCNGIGHIYEVASKQGKIIGQTSTDGYTFDDSTAVVDGKFVGLVIDEVNQEDLSNDRINAWVDTIKGAFA</sequence>
<dbReference type="SUPFAM" id="SSF52218">
    <property type="entry name" value="Flavoproteins"/>
    <property type="match status" value="1"/>
</dbReference>
<comment type="caution">
    <text evidence="9">The sequence shown here is derived from an EMBL/GenBank/DDBJ whole genome shotgun (WGS) entry which is preliminary data.</text>
</comment>
<comment type="similarity">
    <text evidence="2 7">Belongs to the flavodoxin family.</text>
</comment>
<dbReference type="GO" id="GO:0010181">
    <property type="term" value="F:FMN binding"/>
    <property type="evidence" value="ECO:0007669"/>
    <property type="project" value="UniProtKB-UniRule"/>
</dbReference>
<gene>
    <name evidence="9" type="ORF">LS71_000635</name>
</gene>